<evidence type="ECO:0000256" key="1">
    <source>
        <dbReference type="SAM" id="MobiDB-lite"/>
    </source>
</evidence>
<proteinExistence type="predicted"/>
<dbReference type="AlphaFoldDB" id="L9LD05"/>
<reference evidence="3" key="2">
    <citation type="journal article" date="2013" name="Nat. Commun.">
        <title>Genome of the Chinese tree shrew.</title>
        <authorList>
            <person name="Fan Y."/>
            <person name="Huang Z.Y."/>
            <person name="Cao C.C."/>
            <person name="Chen C.S."/>
            <person name="Chen Y.X."/>
            <person name="Fan D.D."/>
            <person name="He J."/>
            <person name="Hou H.L."/>
            <person name="Hu L."/>
            <person name="Hu X.T."/>
            <person name="Jiang X.T."/>
            <person name="Lai R."/>
            <person name="Lang Y.S."/>
            <person name="Liang B."/>
            <person name="Liao S.G."/>
            <person name="Mu D."/>
            <person name="Ma Y.Y."/>
            <person name="Niu Y.Y."/>
            <person name="Sun X.Q."/>
            <person name="Xia J.Q."/>
            <person name="Xiao J."/>
            <person name="Xiong Z.Q."/>
            <person name="Xu L."/>
            <person name="Yang L."/>
            <person name="Zhang Y."/>
            <person name="Zhao W."/>
            <person name="Zhao X.D."/>
            <person name="Zheng Y.T."/>
            <person name="Zhou J.M."/>
            <person name="Zhu Y.B."/>
            <person name="Zhang G.J."/>
            <person name="Wang J."/>
            <person name="Yao Y.G."/>
        </authorList>
    </citation>
    <scope>NUCLEOTIDE SEQUENCE [LARGE SCALE GENOMIC DNA]</scope>
</reference>
<dbReference type="InParanoid" id="L9LD05"/>
<reference evidence="3" key="1">
    <citation type="submission" date="2012-07" db="EMBL/GenBank/DDBJ databases">
        <title>Genome of the Chinese tree shrew, a rising model animal genetically related to primates.</title>
        <authorList>
            <person name="Zhang G."/>
            <person name="Fan Y."/>
            <person name="Yao Y."/>
            <person name="Huang Z."/>
        </authorList>
    </citation>
    <scope>NUCLEOTIDE SEQUENCE [LARGE SCALE GENOMIC DNA]</scope>
</reference>
<dbReference type="EMBL" id="KB320390">
    <property type="protein sequence ID" value="ELW72808.1"/>
    <property type="molecule type" value="Genomic_DNA"/>
</dbReference>
<name>L9LD05_TUPCH</name>
<organism evidence="2 3">
    <name type="scientific">Tupaia chinensis</name>
    <name type="common">Chinese tree shrew</name>
    <name type="synonym">Tupaia belangeri chinensis</name>
    <dbReference type="NCBI Taxonomy" id="246437"/>
    <lineage>
        <taxon>Eukaryota</taxon>
        <taxon>Metazoa</taxon>
        <taxon>Chordata</taxon>
        <taxon>Craniata</taxon>
        <taxon>Vertebrata</taxon>
        <taxon>Euteleostomi</taxon>
        <taxon>Mammalia</taxon>
        <taxon>Eutheria</taxon>
        <taxon>Euarchontoglires</taxon>
        <taxon>Scandentia</taxon>
        <taxon>Tupaiidae</taxon>
        <taxon>Tupaia</taxon>
    </lineage>
</organism>
<evidence type="ECO:0000313" key="3">
    <source>
        <dbReference type="Proteomes" id="UP000011518"/>
    </source>
</evidence>
<sequence length="21" mass="2279">MEGSGEPPLDAKSKIDVLYND</sequence>
<accession>L9LD05</accession>
<dbReference type="eggNOG" id="ENOG502S1WA">
    <property type="taxonomic scope" value="Eukaryota"/>
</dbReference>
<dbReference type="Proteomes" id="UP000011518">
    <property type="component" value="Unassembled WGS sequence"/>
</dbReference>
<feature type="region of interest" description="Disordered" evidence="1">
    <location>
        <begin position="1"/>
        <end position="21"/>
    </location>
</feature>
<keyword evidence="3" id="KW-1185">Reference proteome</keyword>
<protein>
    <submittedName>
        <fullName evidence="2">Uncharacterized protein</fullName>
    </submittedName>
</protein>
<gene>
    <name evidence="2" type="ORF">TREES_T100004979</name>
</gene>
<evidence type="ECO:0000313" key="2">
    <source>
        <dbReference type="EMBL" id="ELW72808.1"/>
    </source>
</evidence>